<evidence type="ECO:0000256" key="3">
    <source>
        <dbReference type="ARBA" id="ARBA00022692"/>
    </source>
</evidence>
<feature type="transmembrane region" description="Helical" evidence="6">
    <location>
        <begin position="160"/>
        <end position="180"/>
    </location>
</feature>
<dbReference type="STRING" id="544712.C6HPQ4"/>
<dbReference type="GO" id="GO:0022857">
    <property type="term" value="F:transmembrane transporter activity"/>
    <property type="evidence" value="ECO:0007669"/>
    <property type="project" value="InterPro"/>
</dbReference>
<dbReference type="PANTHER" id="PTHR43791">
    <property type="entry name" value="PERMEASE-RELATED"/>
    <property type="match status" value="1"/>
</dbReference>
<dbReference type="FunFam" id="1.20.1250.20:FF:000566">
    <property type="entry name" value="Uncharacterized protein"/>
    <property type="match status" value="1"/>
</dbReference>
<evidence type="ECO:0000313" key="7">
    <source>
        <dbReference type="EMBL" id="EER37515.1"/>
    </source>
</evidence>
<name>C6HPQ4_AJECH</name>
<feature type="transmembrane region" description="Helical" evidence="6">
    <location>
        <begin position="219"/>
        <end position="237"/>
    </location>
</feature>
<evidence type="ECO:0000256" key="6">
    <source>
        <dbReference type="SAM" id="Phobius"/>
    </source>
</evidence>
<dbReference type="Gene3D" id="1.20.1250.20">
    <property type="entry name" value="MFS general substrate transporter like domains"/>
    <property type="match status" value="2"/>
</dbReference>
<dbReference type="Proteomes" id="UP000002624">
    <property type="component" value="Unassembled WGS sequence"/>
</dbReference>
<dbReference type="SUPFAM" id="SSF103473">
    <property type="entry name" value="MFS general substrate transporter"/>
    <property type="match status" value="2"/>
</dbReference>
<dbReference type="FunFam" id="1.20.1250.20:FF:000068">
    <property type="entry name" value="MFS general substrate transporter"/>
    <property type="match status" value="1"/>
</dbReference>
<dbReference type="EMBL" id="GG692434">
    <property type="protein sequence ID" value="EER37515.1"/>
    <property type="molecule type" value="Genomic_DNA"/>
</dbReference>
<keyword evidence="2" id="KW-0813">Transport</keyword>
<organism evidence="7 8">
    <name type="scientific">Ajellomyces capsulatus (strain H143)</name>
    <name type="common">Darling's disease fungus</name>
    <name type="synonym">Histoplasma capsulatum</name>
    <dbReference type="NCBI Taxonomy" id="544712"/>
    <lineage>
        <taxon>Eukaryota</taxon>
        <taxon>Fungi</taxon>
        <taxon>Dikarya</taxon>
        <taxon>Ascomycota</taxon>
        <taxon>Pezizomycotina</taxon>
        <taxon>Eurotiomycetes</taxon>
        <taxon>Eurotiomycetidae</taxon>
        <taxon>Onygenales</taxon>
        <taxon>Ajellomycetaceae</taxon>
        <taxon>Histoplasma</taxon>
    </lineage>
</organism>
<dbReference type="PANTHER" id="PTHR43791:SF46">
    <property type="entry name" value="MAJOR FACILITATOR SUPERFAMILY (MFS) PROFILE DOMAIN-CONTAINING PROTEIN-RELATED"/>
    <property type="match status" value="1"/>
</dbReference>
<feature type="transmembrane region" description="Helical" evidence="6">
    <location>
        <begin position="315"/>
        <end position="336"/>
    </location>
</feature>
<feature type="transmembrane region" description="Helical" evidence="6">
    <location>
        <begin position="284"/>
        <end position="303"/>
    </location>
</feature>
<keyword evidence="3 6" id="KW-0812">Transmembrane</keyword>
<evidence type="ECO:0000256" key="2">
    <source>
        <dbReference type="ARBA" id="ARBA00022448"/>
    </source>
</evidence>
<gene>
    <name evidence="7" type="ORF">HCDG_08185</name>
</gene>
<keyword evidence="5 6" id="KW-0472">Membrane</keyword>
<comment type="subcellular location">
    <subcellularLocation>
        <location evidence="1">Membrane</location>
        <topology evidence="1">Multi-pass membrane protein</topology>
    </subcellularLocation>
</comment>
<reference evidence="8" key="1">
    <citation type="submission" date="2009-05" db="EMBL/GenBank/DDBJ databases">
        <title>The genome sequence of Ajellomyces capsulatus strain H143.</title>
        <authorList>
            <person name="Champion M."/>
            <person name="Cuomo C.A."/>
            <person name="Ma L.-J."/>
            <person name="Henn M.R."/>
            <person name="Sil A."/>
            <person name="Goldman B."/>
            <person name="Young S.K."/>
            <person name="Kodira C.D."/>
            <person name="Zeng Q."/>
            <person name="Koehrsen M."/>
            <person name="Alvarado L."/>
            <person name="Berlin A.M."/>
            <person name="Borenstein D."/>
            <person name="Chen Z."/>
            <person name="Engels R."/>
            <person name="Freedman E."/>
            <person name="Gellesch M."/>
            <person name="Goldberg J."/>
            <person name="Griggs A."/>
            <person name="Gujja S."/>
            <person name="Heiman D.I."/>
            <person name="Hepburn T.A."/>
            <person name="Howarth C."/>
            <person name="Jen D."/>
            <person name="Larson L."/>
            <person name="Lewis B."/>
            <person name="Mehta T."/>
            <person name="Park D."/>
            <person name="Pearson M."/>
            <person name="Roberts A."/>
            <person name="Saif S."/>
            <person name="Shea T.D."/>
            <person name="Shenoy N."/>
            <person name="Sisk P."/>
            <person name="Stolte C."/>
            <person name="Sykes S."/>
            <person name="Walk T."/>
            <person name="White J."/>
            <person name="Yandava C."/>
            <person name="Klein B."/>
            <person name="McEwen J.G."/>
            <person name="Puccia R."/>
            <person name="Goldman G.H."/>
            <person name="Felipe M.S."/>
            <person name="Nino-Vega G."/>
            <person name="San-Blas G."/>
            <person name="Taylor J.W."/>
            <person name="Mendoza L."/>
            <person name="Galagan J.E."/>
            <person name="Nusbaum C."/>
            <person name="Birren B.W."/>
        </authorList>
    </citation>
    <scope>NUCLEOTIDE SEQUENCE [LARGE SCALE GENOMIC DNA]</scope>
    <source>
        <strain evidence="8">H143</strain>
    </source>
</reference>
<dbReference type="HOGENOM" id="CLU_001265_0_1_1"/>
<dbReference type="VEuPathDB" id="FungiDB:HCDG_08185"/>
<evidence type="ECO:0000256" key="5">
    <source>
        <dbReference type="ARBA" id="ARBA00023136"/>
    </source>
</evidence>
<keyword evidence="4 6" id="KW-1133">Transmembrane helix</keyword>
<evidence type="ECO:0000313" key="8">
    <source>
        <dbReference type="Proteomes" id="UP000002624"/>
    </source>
</evidence>
<feature type="transmembrane region" description="Helical" evidence="6">
    <location>
        <begin position="110"/>
        <end position="129"/>
    </location>
</feature>
<feature type="transmembrane region" description="Helical" evidence="6">
    <location>
        <begin position="81"/>
        <end position="103"/>
    </location>
</feature>
<feature type="transmembrane region" description="Helical" evidence="6">
    <location>
        <begin position="41"/>
        <end position="61"/>
    </location>
</feature>
<evidence type="ECO:0000256" key="4">
    <source>
        <dbReference type="ARBA" id="ARBA00022989"/>
    </source>
</evidence>
<dbReference type="GO" id="GO:0005886">
    <property type="term" value="C:plasma membrane"/>
    <property type="evidence" value="ECO:0007669"/>
    <property type="project" value="TreeGrafter"/>
</dbReference>
<evidence type="ECO:0000256" key="1">
    <source>
        <dbReference type="ARBA" id="ARBA00004141"/>
    </source>
</evidence>
<sequence length="374" mass="41289">MIQESKEDVESGASSVAAQEDSFDATLVSTTERRLMTKIDLHLLPVLCVLYLLAFLDRVNISNAVIFGLRKDLGIESGNRYNTALTIFFVPYILFEIPSNILLKKLKPHVWLSGCMFGFGLVTLCQGLVQNYAGLLVTRFLLGLLETGMFPGYKIFVGGLMYFGLVVPAYGYAYFAPTIIRTFGHGPIQTQLYSIPPWAAAFGVSLTVAYLSDRLRNRFAFTLIPICIAIAGFAILLNVHGEANRALQYGALFLITSGAYSAMPIIICWYSMNLGGHKRRSVGIAWQIGFGNIGGIIATYSFLEKDRPQFRPGHVISISFICLSAAMCVVYFFLLLHRNRTRDKLAAVDSSGALKQAAIDPLQGDLSPSFRYQL</sequence>
<dbReference type="Pfam" id="PF07690">
    <property type="entry name" value="MFS_1"/>
    <property type="match status" value="1"/>
</dbReference>
<dbReference type="OrthoDB" id="2985014at2759"/>
<protein>
    <submittedName>
        <fullName evidence="7">MFS transporter</fullName>
    </submittedName>
</protein>
<dbReference type="AlphaFoldDB" id="C6HPQ4"/>
<accession>C6HPQ4</accession>
<dbReference type="InterPro" id="IPR011701">
    <property type="entry name" value="MFS"/>
</dbReference>
<dbReference type="OMA" id="CFFIVPG"/>
<proteinExistence type="predicted"/>
<dbReference type="InterPro" id="IPR036259">
    <property type="entry name" value="MFS_trans_sf"/>
</dbReference>
<feature type="transmembrane region" description="Helical" evidence="6">
    <location>
        <begin position="249"/>
        <end position="272"/>
    </location>
</feature>
<dbReference type="eggNOG" id="KOG2533">
    <property type="taxonomic scope" value="Eukaryota"/>
</dbReference>